<dbReference type="Proteomes" id="UP000062833">
    <property type="component" value="Chromosome"/>
</dbReference>
<dbReference type="EMBL" id="CP012677">
    <property type="protein sequence ID" value="ALE93456.1"/>
    <property type="molecule type" value="Genomic_DNA"/>
</dbReference>
<dbReference type="InterPro" id="IPR005648">
    <property type="entry name" value="FlgD"/>
</dbReference>
<evidence type="ECO:0000256" key="3">
    <source>
        <dbReference type="SAM" id="MobiDB-lite"/>
    </source>
</evidence>
<dbReference type="OrthoDB" id="9785233at2"/>
<sequence>MTIDPLAGPPRANGIYSNTPARAPKQEMDSEVFMNLLVAQLRNQDPSSPMDTNQMISQTTQLATMEKLTSMDKVAIENFSLQMRMSAAALIGQTVSWLDKDGTTTKSGVAESVSFASGVPVVKVGEMNIPLDQISGVTAPQINIPQPA</sequence>
<evidence type="ECO:0000313" key="4">
    <source>
        <dbReference type="EMBL" id="ALE93456.1"/>
    </source>
</evidence>
<comment type="similarity">
    <text evidence="1">Belongs to the FlgD family.</text>
</comment>
<dbReference type="AlphaFoldDB" id="A0A0M4RDN9"/>
<name>A0A0M4RDN9_9MICC</name>
<dbReference type="PATRIC" id="fig|656366.3.peg.3433"/>
<dbReference type="Pfam" id="PF03963">
    <property type="entry name" value="FlgD"/>
    <property type="match status" value="1"/>
</dbReference>
<evidence type="ECO:0000256" key="2">
    <source>
        <dbReference type="ARBA" id="ARBA00022795"/>
    </source>
</evidence>
<feature type="region of interest" description="Disordered" evidence="3">
    <location>
        <begin position="1"/>
        <end position="25"/>
    </location>
</feature>
<evidence type="ECO:0000256" key="1">
    <source>
        <dbReference type="ARBA" id="ARBA00010577"/>
    </source>
</evidence>
<keyword evidence="5" id="KW-1185">Reference proteome</keyword>
<proteinExistence type="inferred from homology"/>
<organism evidence="4 5">
    <name type="scientific">Arthrobacter alpinus</name>
    <dbReference type="NCBI Taxonomy" id="656366"/>
    <lineage>
        <taxon>Bacteria</taxon>
        <taxon>Bacillati</taxon>
        <taxon>Actinomycetota</taxon>
        <taxon>Actinomycetes</taxon>
        <taxon>Micrococcales</taxon>
        <taxon>Micrococcaceae</taxon>
        <taxon>Arthrobacter</taxon>
    </lineage>
</organism>
<dbReference type="GO" id="GO:0044781">
    <property type="term" value="P:bacterial-type flagellum organization"/>
    <property type="evidence" value="ECO:0007669"/>
    <property type="project" value="UniProtKB-KW"/>
</dbReference>
<keyword evidence="4" id="KW-0966">Cell projection</keyword>
<reference evidence="5" key="1">
    <citation type="submission" date="2015-09" db="EMBL/GenBank/DDBJ databases">
        <title>Complete genome of Arthrobacter alpinus strain R3.8.</title>
        <authorList>
            <person name="See-Too W.S."/>
            <person name="Chan K.G."/>
        </authorList>
    </citation>
    <scope>NUCLEOTIDE SEQUENCE [LARGE SCALE GENOMIC DNA]</scope>
    <source>
        <strain evidence="5">R3.8</strain>
    </source>
</reference>
<keyword evidence="2" id="KW-1005">Bacterial flagellum biogenesis</keyword>
<keyword evidence="4" id="KW-0969">Cilium</keyword>
<accession>A0A0M4RDN9</accession>
<gene>
    <name evidence="4" type="ORF">AOC05_15890</name>
</gene>
<evidence type="ECO:0000313" key="5">
    <source>
        <dbReference type="Proteomes" id="UP000062833"/>
    </source>
</evidence>
<protein>
    <submittedName>
        <fullName evidence="4">Flagellar hook capping protein</fullName>
    </submittedName>
</protein>
<dbReference type="KEGG" id="aaq:AOC05_15890"/>
<keyword evidence="4" id="KW-0282">Flagellum</keyword>